<comment type="caution">
    <text evidence="2">The sequence shown here is derived from an EMBL/GenBank/DDBJ whole genome shotgun (WGS) entry which is preliminary data.</text>
</comment>
<accession>A0A6A6KRA4</accession>
<reference evidence="2 3" key="1">
    <citation type="journal article" date="2020" name="Mol. Plant">
        <title>The Chromosome-Based Rubber Tree Genome Provides New Insights into Spurge Genome Evolution and Rubber Biosynthesis.</title>
        <authorList>
            <person name="Liu J."/>
            <person name="Shi C."/>
            <person name="Shi C.C."/>
            <person name="Li W."/>
            <person name="Zhang Q.J."/>
            <person name="Zhang Y."/>
            <person name="Li K."/>
            <person name="Lu H.F."/>
            <person name="Shi C."/>
            <person name="Zhu S.T."/>
            <person name="Xiao Z.Y."/>
            <person name="Nan H."/>
            <person name="Yue Y."/>
            <person name="Zhu X.G."/>
            <person name="Wu Y."/>
            <person name="Hong X.N."/>
            <person name="Fan G.Y."/>
            <person name="Tong Y."/>
            <person name="Zhang D."/>
            <person name="Mao C.L."/>
            <person name="Liu Y.L."/>
            <person name="Hao S.J."/>
            <person name="Liu W.Q."/>
            <person name="Lv M.Q."/>
            <person name="Zhang H.B."/>
            <person name="Liu Y."/>
            <person name="Hu-Tang G.R."/>
            <person name="Wang J.P."/>
            <person name="Wang J.H."/>
            <person name="Sun Y.H."/>
            <person name="Ni S.B."/>
            <person name="Chen W.B."/>
            <person name="Zhang X.C."/>
            <person name="Jiao Y.N."/>
            <person name="Eichler E.E."/>
            <person name="Li G.H."/>
            <person name="Liu X."/>
            <person name="Gao L.Z."/>
        </authorList>
    </citation>
    <scope>NUCLEOTIDE SEQUENCE [LARGE SCALE GENOMIC DNA]</scope>
    <source>
        <strain evidence="3">cv. GT1</strain>
        <tissue evidence="2">Leaf</tissue>
    </source>
</reference>
<dbReference type="Proteomes" id="UP000467840">
    <property type="component" value="Chromosome 2"/>
</dbReference>
<keyword evidence="3" id="KW-1185">Reference proteome</keyword>
<evidence type="ECO:0000313" key="2">
    <source>
        <dbReference type="EMBL" id="KAF2290478.1"/>
    </source>
</evidence>
<name>A0A6A6KRA4_HEVBR</name>
<evidence type="ECO:0000256" key="1">
    <source>
        <dbReference type="SAM" id="MobiDB-lite"/>
    </source>
</evidence>
<gene>
    <name evidence="2" type="ORF">GH714_013562</name>
</gene>
<organism evidence="2 3">
    <name type="scientific">Hevea brasiliensis</name>
    <name type="common">Para rubber tree</name>
    <name type="synonym">Siphonia brasiliensis</name>
    <dbReference type="NCBI Taxonomy" id="3981"/>
    <lineage>
        <taxon>Eukaryota</taxon>
        <taxon>Viridiplantae</taxon>
        <taxon>Streptophyta</taxon>
        <taxon>Embryophyta</taxon>
        <taxon>Tracheophyta</taxon>
        <taxon>Spermatophyta</taxon>
        <taxon>Magnoliopsida</taxon>
        <taxon>eudicotyledons</taxon>
        <taxon>Gunneridae</taxon>
        <taxon>Pentapetalae</taxon>
        <taxon>rosids</taxon>
        <taxon>fabids</taxon>
        <taxon>Malpighiales</taxon>
        <taxon>Euphorbiaceae</taxon>
        <taxon>Crotonoideae</taxon>
        <taxon>Micrandreae</taxon>
        <taxon>Hevea</taxon>
    </lineage>
</organism>
<dbReference type="EMBL" id="JAAGAX010000015">
    <property type="protein sequence ID" value="KAF2290478.1"/>
    <property type="molecule type" value="Genomic_DNA"/>
</dbReference>
<proteinExistence type="predicted"/>
<sequence length="104" mass="11771">MEIWLASARKIGGYWQLRFLERRRQGGPLILNVRPTSEGKGESSGMPEAPHSPEGLDADLVRHKTIEDNYAWVKKLLLLEALSATQMVQEKFKLLKGSYGEMQS</sequence>
<feature type="region of interest" description="Disordered" evidence="1">
    <location>
        <begin position="30"/>
        <end position="56"/>
    </location>
</feature>
<protein>
    <submittedName>
        <fullName evidence="2">Uncharacterized protein</fullName>
    </submittedName>
</protein>
<evidence type="ECO:0000313" key="3">
    <source>
        <dbReference type="Proteomes" id="UP000467840"/>
    </source>
</evidence>
<dbReference type="AlphaFoldDB" id="A0A6A6KRA4"/>